<dbReference type="Proteomes" id="UP000000268">
    <property type="component" value="Chromosome"/>
</dbReference>
<reference evidence="7 8" key="1">
    <citation type="journal article" date="2008" name="Proc. Natl. Acad. Sci. U.S.A.">
        <title>Niche adaptation and genome expansion in the chlorophyll d-producing cyanobacterium Acaryochloris marina.</title>
        <authorList>
            <person name="Swingley W.D."/>
            <person name="Chen M."/>
            <person name="Cheung P.C."/>
            <person name="Conrad A.L."/>
            <person name="Dejesa L.C."/>
            <person name="Hao J."/>
            <person name="Honchak B.M."/>
            <person name="Karbach L.E."/>
            <person name="Kurdoglu A."/>
            <person name="Lahiri S."/>
            <person name="Mastrian S.D."/>
            <person name="Miyashita H."/>
            <person name="Page L."/>
            <person name="Ramakrishna P."/>
            <person name="Satoh S."/>
            <person name="Sattley W.M."/>
            <person name="Shimada Y."/>
            <person name="Taylor H.L."/>
            <person name="Tomo T."/>
            <person name="Tsuchiya T."/>
            <person name="Wang Z.T."/>
            <person name="Raymond J."/>
            <person name="Mimuro M."/>
            <person name="Blankenship R.E."/>
            <person name="Touchman J.W."/>
        </authorList>
    </citation>
    <scope>NUCLEOTIDE SEQUENCE [LARGE SCALE GENOMIC DNA]</scope>
    <source>
        <strain evidence="8">MBIC 11017</strain>
    </source>
</reference>
<evidence type="ECO:0000256" key="5">
    <source>
        <dbReference type="SAM" id="Phobius"/>
    </source>
</evidence>
<keyword evidence="2 5" id="KW-0812">Transmembrane</keyword>
<dbReference type="OrthoDB" id="462305at2"/>
<organism evidence="7 8">
    <name type="scientific">Acaryochloris marina (strain MBIC 11017)</name>
    <dbReference type="NCBI Taxonomy" id="329726"/>
    <lineage>
        <taxon>Bacteria</taxon>
        <taxon>Bacillati</taxon>
        <taxon>Cyanobacteriota</taxon>
        <taxon>Cyanophyceae</taxon>
        <taxon>Acaryochloridales</taxon>
        <taxon>Acaryochloridaceae</taxon>
        <taxon>Acaryochloris</taxon>
    </lineage>
</organism>
<accession>B0BZK6</accession>
<evidence type="ECO:0000256" key="4">
    <source>
        <dbReference type="ARBA" id="ARBA00023136"/>
    </source>
</evidence>
<protein>
    <submittedName>
        <fullName evidence="7">ATP synthase protein I, putative</fullName>
    </submittedName>
</protein>
<evidence type="ECO:0000259" key="6">
    <source>
        <dbReference type="Pfam" id="PF24763"/>
    </source>
</evidence>
<sequence length="149" mass="16045">MELTDPPLQTGPISSESELAEVETSQAGDSMDDFYQLKNGLIISSSVIAGLFFGPVWWMYSLKVASSYLLGASVGVLYLRILAKNVEQLGSGNTQVGKGQLGVFVLLIVVATQWNQLDVLPVFLGFLTYKVGILVFALWSAVLSPSTNP</sequence>
<evidence type="ECO:0000256" key="1">
    <source>
        <dbReference type="ARBA" id="ARBA00004141"/>
    </source>
</evidence>
<dbReference type="InterPro" id="IPR056309">
    <property type="entry name" value="CGL160/ATPI_dom"/>
</dbReference>
<dbReference type="STRING" id="329726.AM1_0890"/>
<dbReference type="KEGG" id="amr:AM1_0890"/>
<comment type="subcellular location">
    <subcellularLocation>
        <location evidence="1">Membrane</location>
        <topology evidence="1">Multi-pass membrane protein</topology>
    </subcellularLocation>
</comment>
<dbReference type="GO" id="GO:0016020">
    <property type="term" value="C:membrane"/>
    <property type="evidence" value="ECO:0007669"/>
    <property type="project" value="UniProtKB-SubCell"/>
</dbReference>
<dbReference type="HOGENOM" id="CLU_131568_1_0_3"/>
<gene>
    <name evidence="7" type="primary">atpI</name>
    <name evidence="7" type="ordered locus">AM1_0890</name>
</gene>
<dbReference type="EMBL" id="CP000828">
    <property type="protein sequence ID" value="ABW25932.1"/>
    <property type="molecule type" value="Genomic_DNA"/>
</dbReference>
<feature type="transmembrane region" description="Helical" evidence="5">
    <location>
        <begin position="40"/>
        <end position="60"/>
    </location>
</feature>
<dbReference type="AlphaFoldDB" id="B0BZK6"/>
<evidence type="ECO:0000256" key="3">
    <source>
        <dbReference type="ARBA" id="ARBA00022989"/>
    </source>
</evidence>
<feature type="domain" description="CGL160/ATPI" evidence="6">
    <location>
        <begin position="26"/>
        <end position="137"/>
    </location>
</feature>
<keyword evidence="8" id="KW-1185">Reference proteome</keyword>
<proteinExistence type="predicted"/>
<keyword evidence="4 5" id="KW-0472">Membrane</keyword>
<dbReference type="Pfam" id="PF24763">
    <property type="entry name" value="CGL160_C"/>
    <property type="match status" value="1"/>
</dbReference>
<evidence type="ECO:0000256" key="2">
    <source>
        <dbReference type="ARBA" id="ARBA00022692"/>
    </source>
</evidence>
<dbReference type="RefSeq" id="WP_010468084.1">
    <property type="nucleotide sequence ID" value="NC_009925.1"/>
</dbReference>
<feature type="transmembrane region" description="Helical" evidence="5">
    <location>
        <begin position="120"/>
        <end position="143"/>
    </location>
</feature>
<evidence type="ECO:0000313" key="7">
    <source>
        <dbReference type="EMBL" id="ABW25932.1"/>
    </source>
</evidence>
<evidence type="ECO:0000313" key="8">
    <source>
        <dbReference type="Proteomes" id="UP000000268"/>
    </source>
</evidence>
<feature type="transmembrane region" description="Helical" evidence="5">
    <location>
        <begin position="66"/>
        <end position="83"/>
    </location>
</feature>
<name>B0BZK6_ACAM1</name>
<keyword evidence="3 5" id="KW-1133">Transmembrane helix</keyword>
<dbReference type="eggNOG" id="ENOG5032SW6">
    <property type="taxonomic scope" value="Bacteria"/>
</dbReference>
<feature type="transmembrane region" description="Helical" evidence="5">
    <location>
        <begin position="95"/>
        <end position="114"/>
    </location>
</feature>